<dbReference type="AlphaFoldDB" id="A7F728"/>
<proteinExistence type="predicted"/>
<dbReference type="RefSeq" id="XP_001585524.1">
    <property type="nucleotide sequence ID" value="XM_001585474.1"/>
</dbReference>
<dbReference type="Proteomes" id="UP000001312">
    <property type="component" value="Unassembled WGS sequence"/>
</dbReference>
<dbReference type="GeneID" id="5481660"/>
<reference evidence="2" key="1">
    <citation type="journal article" date="2011" name="PLoS Genet.">
        <title>Genomic analysis of the necrotrophic fungal pathogens Sclerotinia sclerotiorum and Botrytis cinerea.</title>
        <authorList>
            <person name="Amselem J."/>
            <person name="Cuomo C.A."/>
            <person name="van Kan J.A."/>
            <person name="Viaud M."/>
            <person name="Benito E.P."/>
            <person name="Couloux A."/>
            <person name="Coutinho P.M."/>
            <person name="de Vries R.P."/>
            <person name="Dyer P.S."/>
            <person name="Fillinger S."/>
            <person name="Fournier E."/>
            <person name="Gout L."/>
            <person name="Hahn M."/>
            <person name="Kohn L."/>
            <person name="Lapalu N."/>
            <person name="Plummer K.M."/>
            <person name="Pradier J.M."/>
            <person name="Quevillon E."/>
            <person name="Sharon A."/>
            <person name="Simon A."/>
            <person name="ten Have A."/>
            <person name="Tudzynski B."/>
            <person name="Tudzynski P."/>
            <person name="Wincker P."/>
            <person name="Andrew M."/>
            <person name="Anthouard V."/>
            <person name="Beever R.E."/>
            <person name="Beffa R."/>
            <person name="Benoit I."/>
            <person name="Bouzid O."/>
            <person name="Brault B."/>
            <person name="Chen Z."/>
            <person name="Choquer M."/>
            <person name="Collemare J."/>
            <person name="Cotton P."/>
            <person name="Danchin E.G."/>
            <person name="Da Silva C."/>
            <person name="Gautier A."/>
            <person name="Giraud C."/>
            <person name="Giraud T."/>
            <person name="Gonzalez C."/>
            <person name="Grossetete S."/>
            <person name="Guldener U."/>
            <person name="Henrissat B."/>
            <person name="Howlett B.J."/>
            <person name="Kodira C."/>
            <person name="Kretschmer M."/>
            <person name="Lappartient A."/>
            <person name="Leroch M."/>
            <person name="Levis C."/>
            <person name="Mauceli E."/>
            <person name="Neuveglise C."/>
            <person name="Oeser B."/>
            <person name="Pearson M."/>
            <person name="Poulain J."/>
            <person name="Poussereau N."/>
            <person name="Quesneville H."/>
            <person name="Rascle C."/>
            <person name="Schumacher J."/>
            <person name="Segurens B."/>
            <person name="Sexton A."/>
            <person name="Silva E."/>
            <person name="Sirven C."/>
            <person name="Soanes D.M."/>
            <person name="Talbot N.J."/>
            <person name="Templeton M."/>
            <person name="Yandava C."/>
            <person name="Yarden O."/>
            <person name="Zeng Q."/>
            <person name="Rollins J.A."/>
            <person name="Lebrun M.H."/>
            <person name="Dickman M."/>
        </authorList>
    </citation>
    <scope>NUCLEOTIDE SEQUENCE [LARGE SCALE GENOMIC DNA]</scope>
    <source>
        <strain evidence="2">ATCC 18683 / 1980 / Ss-1</strain>
    </source>
</reference>
<dbReference type="HOGENOM" id="CLU_2777469_0_0_1"/>
<gene>
    <name evidence="1" type="ORF">SS1G_13408</name>
</gene>
<dbReference type="InParanoid" id="A7F728"/>
<keyword evidence="2" id="KW-1185">Reference proteome</keyword>
<evidence type="ECO:0000313" key="2">
    <source>
        <dbReference type="Proteomes" id="UP000001312"/>
    </source>
</evidence>
<evidence type="ECO:0000313" key="1">
    <source>
        <dbReference type="EMBL" id="EDN98549.1"/>
    </source>
</evidence>
<name>A7F728_SCLS1</name>
<sequence length="69" mass="7988">MYNEAIINLMDSSPNHALSSPSIHQASDQHTHHLAAFKLIKPRYQTTIEQATLLYRVIFPRITEYMYGI</sequence>
<accession>A7F728</accession>
<dbReference type="EMBL" id="CH476645">
    <property type="protein sequence ID" value="EDN98549.1"/>
    <property type="molecule type" value="Genomic_DNA"/>
</dbReference>
<dbReference type="KEGG" id="ssl:SS1G_13408"/>
<protein>
    <submittedName>
        <fullName evidence="1">Uncharacterized protein</fullName>
    </submittedName>
</protein>
<organism evidence="1 2">
    <name type="scientific">Sclerotinia sclerotiorum (strain ATCC 18683 / 1980 / Ss-1)</name>
    <name type="common">White mold</name>
    <name type="synonym">Whetzelinia sclerotiorum</name>
    <dbReference type="NCBI Taxonomy" id="665079"/>
    <lineage>
        <taxon>Eukaryota</taxon>
        <taxon>Fungi</taxon>
        <taxon>Dikarya</taxon>
        <taxon>Ascomycota</taxon>
        <taxon>Pezizomycotina</taxon>
        <taxon>Leotiomycetes</taxon>
        <taxon>Helotiales</taxon>
        <taxon>Sclerotiniaceae</taxon>
        <taxon>Sclerotinia</taxon>
    </lineage>
</organism>